<keyword evidence="2" id="KW-0472">Membrane</keyword>
<feature type="compositionally biased region" description="Acidic residues" evidence="1">
    <location>
        <begin position="132"/>
        <end position="141"/>
    </location>
</feature>
<dbReference type="RefSeq" id="XP_064731585.1">
    <property type="nucleotide sequence ID" value="XM_064872927.1"/>
</dbReference>
<keyword evidence="4" id="KW-1185">Reference proteome</keyword>
<feature type="transmembrane region" description="Helical" evidence="2">
    <location>
        <begin position="31"/>
        <end position="54"/>
    </location>
</feature>
<keyword evidence="2" id="KW-1133">Transmembrane helix</keyword>
<feature type="compositionally biased region" description="Low complexity" evidence="1">
    <location>
        <begin position="101"/>
        <end position="113"/>
    </location>
</feature>
<dbReference type="GeneID" id="89997951"/>
<dbReference type="Proteomes" id="UP001334248">
    <property type="component" value="Unassembled WGS sequence"/>
</dbReference>
<proteinExistence type="predicted"/>
<evidence type="ECO:0000313" key="3">
    <source>
        <dbReference type="EMBL" id="KAK5943495.1"/>
    </source>
</evidence>
<feature type="region of interest" description="Disordered" evidence="1">
    <location>
        <begin position="101"/>
        <end position="148"/>
    </location>
</feature>
<evidence type="ECO:0000313" key="4">
    <source>
        <dbReference type="Proteomes" id="UP001334248"/>
    </source>
</evidence>
<accession>A0ABR0RSD0</accession>
<comment type="caution">
    <text evidence="3">The sequence shown here is derived from an EMBL/GenBank/DDBJ whole genome shotgun (WGS) entry which is preliminary data.</text>
</comment>
<organism evidence="3 4">
    <name type="scientific">Knufia obscura</name>
    <dbReference type="NCBI Taxonomy" id="1635080"/>
    <lineage>
        <taxon>Eukaryota</taxon>
        <taxon>Fungi</taxon>
        <taxon>Dikarya</taxon>
        <taxon>Ascomycota</taxon>
        <taxon>Pezizomycotina</taxon>
        <taxon>Eurotiomycetes</taxon>
        <taxon>Chaetothyriomycetidae</taxon>
        <taxon>Chaetothyriales</taxon>
        <taxon>Trichomeriaceae</taxon>
        <taxon>Knufia</taxon>
    </lineage>
</organism>
<feature type="region of interest" description="Disordered" evidence="1">
    <location>
        <begin position="1"/>
        <end position="20"/>
    </location>
</feature>
<evidence type="ECO:0000256" key="1">
    <source>
        <dbReference type="SAM" id="MobiDB-lite"/>
    </source>
</evidence>
<reference evidence="3 4" key="1">
    <citation type="journal article" date="2023" name="Res Sq">
        <title>Genomic and morphological characterization of Knufia obscura isolated from the Mars 2020 spacecraft assembly facility.</title>
        <authorList>
            <person name="Chander A.M."/>
            <person name="Teixeira M.M."/>
            <person name="Singh N.K."/>
            <person name="Williams M.P."/>
            <person name="Parker C.W."/>
            <person name="Leo P."/>
            <person name="Stajich J.E."/>
            <person name="Torok T."/>
            <person name="Tighe S."/>
            <person name="Mason C.E."/>
            <person name="Venkateswaran K."/>
        </authorList>
    </citation>
    <scope>NUCLEOTIDE SEQUENCE [LARGE SCALE GENOMIC DNA]</scope>
    <source>
        <strain evidence="3 4">CCFEE 5817</strain>
    </source>
</reference>
<name>A0ABR0RSD0_9EURO</name>
<protein>
    <submittedName>
        <fullName evidence="3">Uncharacterized protein</fullName>
    </submittedName>
</protein>
<sequence>MLLPTSSSAPSGLKTPPPALVPSPAPVRSTLAWPSGMLSWVVLVAVIVLLSLLVGNWKNVRDLFAECRSWASCGGRKTAATLQREQLDRIEQHLVTVIERLPAPADPDLAPDSSSDEPRAPSSNPNPVVEEGPSEEGDAIEMEPLLPVFSRRSENQRTVPFW</sequence>
<evidence type="ECO:0000256" key="2">
    <source>
        <dbReference type="SAM" id="Phobius"/>
    </source>
</evidence>
<feature type="compositionally biased region" description="Polar residues" evidence="1">
    <location>
        <begin position="1"/>
        <end position="10"/>
    </location>
</feature>
<gene>
    <name evidence="3" type="ORF">PMZ80_004502</name>
</gene>
<dbReference type="EMBL" id="JAVHJV010000004">
    <property type="protein sequence ID" value="KAK5943495.1"/>
    <property type="molecule type" value="Genomic_DNA"/>
</dbReference>
<keyword evidence="2" id="KW-0812">Transmembrane</keyword>